<protein>
    <submittedName>
        <fullName evidence="3">Uncharacterized protein</fullName>
    </submittedName>
</protein>
<evidence type="ECO:0000256" key="1">
    <source>
        <dbReference type="SAM" id="Coils"/>
    </source>
</evidence>
<evidence type="ECO:0000313" key="3">
    <source>
        <dbReference type="EMBL" id="KAL0571502.1"/>
    </source>
</evidence>
<dbReference type="EMBL" id="JBAHYK010000759">
    <property type="protein sequence ID" value="KAL0571502.1"/>
    <property type="molecule type" value="Genomic_DNA"/>
</dbReference>
<comment type="caution">
    <text evidence="3">The sequence shown here is derived from an EMBL/GenBank/DDBJ whole genome shotgun (WGS) entry which is preliminary data.</text>
</comment>
<gene>
    <name evidence="3" type="ORF">V5O48_010467</name>
</gene>
<organism evidence="3 4">
    <name type="scientific">Marasmius crinis-equi</name>
    <dbReference type="NCBI Taxonomy" id="585013"/>
    <lineage>
        <taxon>Eukaryota</taxon>
        <taxon>Fungi</taxon>
        <taxon>Dikarya</taxon>
        <taxon>Basidiomycota</taxon>
        <taxon>Agaricomycotina</taxon>
        <taxon>Agaricomycetes</taxon>
        <taxon>Agaricomycetidae</taxon>
        <taxon>Agaricales</taxon>
        <taxon>Marasmiineae</taxon>
        <taxon>Marasmiaceae</taxon>
        <taxon>Marasmius</taxon>
    </lineage>
</organism>
<evidence type="ECO:0000313" key="4">
    <source>
        <dbReference type="Proteomes" id="UP001465976"/>
    </source>
</evidence>
<feature type="compositionally biased region" description="Basic and acidic residues" evidence="2">
    <location>
        <begin position="323"/>
        <end position="333"/>
    </location>
</feature>
<feature type="coiled-coil region" evidence="1">
    <location>
        <begin position="71"/>
        <end position="98"/>
    </location>
</feature>
<feature type="compositionally biased region" description="Basic residues" evidence="2">
    <location>
        <begin position="1"/>
        <end position="10"/>
    </location>
</feature>
<dbReference type="Proteomes" id="UP001465976">
    <property type="component" value="Unassembled WGS sequence"/>
</dbReference>
<name>A0ABR3F8C4_9AGAR</name>
<feature type="compositionally biased region" description="Low complexity" evidence="2">
    <location>
        <begin position="336"/>
        <end position="348"/>
    </location>
</feature>
<feature type="region of interest" description="Disordered" evidence="2">
    <location>
        <begin position="1"/>
        <end position="42"/>
    </location>
</feature>
<proteinExistence type="predicted"/>
<feature type="region of interest" description="Disordered" evidence="2">
    <location>
        <begin position="323"/>
        <end position="370"/>
    </location>
</feature>
<keyword evidence="1" id="KW-0175">Coiled coil</keyword>
<keyword evidence="4" id="KW-1185">Reference proteome</keyword>
<sequence length="428" mass="47562">MAKNAKHHDKVRNPYAAGRDTRQDANVFRSSHCPGSRPKRDVEALARNSSKVDADKINQLLSDVSSLVRRNKATEEGMADLRERMTALEKKMGDVLASRPPTPFDHFTKKGRKKIGELFPEIAQLPVPQVVQGFDWNEKKAVTILQSSECSTVGWERQLAERARRKLEPDEDRVCDPDDIPFFPSRLVSFGNRHAVVLGVKTQTNSEHEFALSSSLDALLGQEKELLVVREDEEGEILYGGRYKFFRLKDENPAGYVFDGAEANITKIRALVTSSQIGEPKLSSAEISAFIRSGQIGFQFFGLKLVDYNRKLYRRLAKATERDGNNVDSETKKTSKLSISLTTSTNTSKRGHHEFDSSSEGGGSISDARSKRARHTSALISSHWFVQNNVVGTGLLKDEEPAGLAKCTVVLSVADAPKYGVANSNFKY</sequence>
<reference evidence="3 4" key="1">
    <citation type="submission" date="2024-02" db="EMBL/GenBank/DDBJ databases">
        <title>A draft genome for the cacao thread blight pathogen Marasmius crinis-equi.</title>
        <authorList>
            <person name="Cohen S.P."/>
            <person name="Baruah I.K."/>
            <person name="Amoako-Attah I."/>
            <person name="Bukari Y."/>
            <person name="Meinhardt L.W."/>
            <person name="Bailey B.A."/>
        </authorList>
    </citation>
    <scope>NUCLEOTIDE SEQUENCE [LARGE SCALE GENOMIC DNA]</scope>
    <source>
        <strain evidence="3 4">GH-76</strain>
    </source>
</reference>
<evidence type="ECO:0000256" key="2">
    <source>
        <dbReference type="SAM" id="MobiDB-lite"/>
    </source>
</evidence>
<accession>A0ABR3F8C4</accession>